<dbReference type="InterPro" id="IPR051692">
    <property type="entry name" value="OMP-like"/>
</dbReference>
<keyword evidence="8" id="KW-1185">Reference proteome</keyword>
<evidence type="ECO:0000256" key="3">
    <source>
        <dbReference type="ARBA" id="ARBA00023136"/>
    </source>
</evidence>
<name>A0A1W6N6M2_9PROT</name>
<feature type="signal peptide" evidence="5">
    <location>
        <begin position="1"/>
        <end position="20"/>
    </location>
</feature>
<evidence type="ECO:0000256" key="4">
    <source>
        <dbReference type="ARBA" id="ARBA00038306"/>
    </source>
</evidence>
<dbReference type="PANTHER" id="PTHR34001:SF3">
    <property type="entry name" value="BLL7405 PROTEIN"/>
    <property type="match status" value="1"/>
</dbReference>
<dbReference type="PANTHER" id="PTHR34001">
    <property type="entry name" value="BLL7405 PROTEIN"/>
    <property type="match status" value="1"/>
</dbReference>
<sequence>MKKIALALLTSALVSAPAIAASKEFHGFHVGVNGGYGIGSGKTDQNFFIPIAPGNQFNSVDLGLKGFRGGLQFGYDFMLTNAFLIGLEASGDFSNLQGSQTRQRAGGGNLLVTDEYSLKRSDSFGIAARIGGIIHNHFLAYVKVGVETAKWTVDLKTNDRINFDIKASDSKKKRLTGFVTGVGFETKLDKHWYLGGEWTYTMYKDAPQLSLAGNPGGVLNISQTYKTKPRVSDFRLRIGYRF</sequence>
<dbReference type="Pfam" id="PF13505">
    <property type="entry name" value="OMP_b-brl"/>
    <property type="match status" value="1"/>
</dbReference>
<dbReference type="Gene3D" id="2.40.160.20">
    <property type="match status" value="1"/>
</dbReference>
<dbReference type="OrthoDB" id="9815357at2"/>
<dbReference type="AlphaFoldDB" id="A0A1W6N6M2"/>
<dbReference type="EMBL" id="CP008743">
    <property type="protein sequence ID" value="ARN85448.1"/>
    <property type="molecule type" value="Genomic_DNA"/>
</dbReference>
<dbReference type="Proteomes" id="UP000237351">
    <property type="component" value="Chromosome"/>
</dbReference>
<feature type="chain" id="PRO_5012213272" description="Outer membrane protein beta-barrel domain-containing protein" evidence="5">
    <location>
        <begin position="21"/>
        <end position="242"/>
    </location>
</feature>
<evidence type="ECO:0000259" key="6">
    <source>
        <dbReference type="Pfam" id="PF13505"/>
    </source>
</evidence>
<dbReference type="STRING" id="1414854.GQ61_09285"/>
<evidence type="ECO:0000256" key="1">
    <source>
        <dbReference type="ARBA" id="ARBA00004370"/>
    </source>
</evidence>
<evidence type="ECO:0000256" key="2">
    <source>
        <dbReference type="ARBA" id="ARBA00022729"/>
    </source>
</evidence>
<dbReference type="SUPFAM" id="SSF56925">
    <property type="entry name" value="OMPA-like"/>
    <property type="match status" value="1"/>
</dbReference>
<evidence type="ECO:0000313" key="7">
    <source>
        <dbReference type="EMBL" id="ARN85448.1"/>
    </source>
</evidence>
<keyword evidence="3" id="KW-0472">Membrane</keyword>
<reference evidence="7 8" key="1">
    <citation type="submission" date="2014-06" db="EMBL/GenBank/DDBJ databases">
        <title>The genome of the endonuclear symbiont Nucleicultrix amoebiphila.</title>
        <authorList>
            <person name="Schulz F."/>
            <person name="Horn M."/>
        </authorList>
    </citation>
    <scope>NUCLEOTIDE SEQUENCE [LARGE SCALE GENOMIC DNA]</scope>
    <source>
        <strain evidence="7 8">FS5</strain>
    </source>
</reference>
<accession>A0A1W6N6M2</accession>
<keyword evidence="2 5" id="KW-0732">Signal</keyword>
<dbReference type="InterPro" id="IPR011250">
    <property type="entry name" value="OMP/PagP_B-barrel"/>
</dbReference>
<protein>
    <recommendedName>
        <fullName evidence="6">Outer membrane protein beta-barrel domain-containing protein</fullName>
    </recommendedName>
</protein>
<gene>
    <name evidence="7" type="ORF">GQ61_09285</name>
</gene>
<organism evidence="7 8">
    <name type="scientific">Candidatus Nucleicultrix amoebiphila FS5</name>
    <dbReference type="NCBI Taxonomy" id="1414854"/>
    <lineage>
        <taxon>Bacteria</taxon>
        <taxon>Pseudomonadati</taxon>
        <taxon>Pseudomonadota</taxon>
        <taxon>Alphaproteobacteria</taxon>
        <taxon>Holosporales</taxon>
        <taxon>Candidatus Nucleicultricaceae</taxon>
        <taxon>Candidatus Nucleicultrix</taxon>
    </lineage>
</organism>
<dbReference type="InterPro" id="IPR027385">
    <property type="entry name" value="Beta-barrel_OMP"/>
</dbReference>
<comment type="similarity">
    <text evidence="4">Belongs to the Omp25/RopB family.</text>
</comment>
<feature type="domain" description="Outer membrane protein beta-barrel" evidence="6">
    <location>
        <begin position="7"/>
        <end position="242"/>
    </location>
</feature>
<dbReference type="RefSeq" id="WP_085785018.1">
    <property type="nucleotide sequence ID" value="NZ_CP008743.1"/>
</dbReference>
<evidence type="ECO:0000313" key="8">
    <source>
        <dbReference type="Proteomes" id="UP000237351"/>
    </source>
</evidence>
<dbReference type="KEGG" id="naf:GQ61_09285"/>
<comment type="subcellular location">
    <subcellularLocation>
        <location evidence="1">Membrane</location>
    </subcellularLocation>
</comment>
<evidence type="ECO:0000256" key="5">
    <source>
        <dbReference type="SAM" id="SignalP"/>
    </source>
</evidence>
<dbReference type="GO" id="GO:0016020">
    <property type="term" value="C:membrane"/>
    <property type="evidence" value="ECO:0007669"/>
    <property type="project" value="UniProtKB-SubCell"/>
</dbReference>
<proteinExistence type="inferred from homology"/>